<name>A0ABR5IAI1_9ACTN</name>
<organism evidence="3 4">
    <name type="scientific">Gordonia jacobaea</name>
    <dbReference type="NCBI Taxonomy" id="122202"/>
    <lineage>
        <taxon>Bacteria</taxon>
        <taxon>Bacillati</taxon>
        <taxon>Actinomycetota</taxon>
        <taxon>Actinomycetes</taxon>
        <taxon>Mycobacteriales</taxon>
        <taxon>Gordoniaceae</taxon>
        <taxon>Gordonia</taxon>
    </lineage>
</organism>
<evidence type="ECO:0000313" key="4">
    <source>
        <dbReference type="Proteomes" id="UP000037247"/>
    </source>
</evidence>
<evidence type="ECO:0008006" key="5">
    <source>
        <dbReference type="Google" id="ProtNLM"/>
    </source>
</evidence>
<feature type="compositionally biased region" description="Low complexity" evidence="1">
    <location>
        <begin position="51"/>
        <end position="77"/>
    </location>
</feature>
<proteinExistence type="predicted"/>
<comment type="caution">
    <text evidence="3">The sequence shown here is derived from an EMBL/GenBank/DDBJ whole genome shotgun (WGS) entry which is preliminary data.</text>
</comment>
<sequence>MLRMTYPQQPPQRSPWSSPAVIIAIATGILLVVGVVLAALILLPRLEGDDSNSAAASSSPAPTSGAPGNVGPATTTAGSGGAQNGTRPPEIQNKNPQNNGTQDTDSPTTPHATPDISGTDWQGFTAGPRCNAADDPAMVIAATNRSQIVICQVGSQAGRWYYKGYAEGNSVEVGYPTRSGDTYRATNGNVTYVVGPSQLDIEKNGETIATEPMNAYWTAS</sequence>
<accession>A0ABR5IAI1</accession>
<evidence type="ECO:0000313" key="3">
    <source>
        <dbReference type="EMBL" id="KNA90624.1"/>
    </source>
</evidence>
<feature type="transmembrane region" description="Helical" evidence="2">
    <location>
        <begin position="20"/>
        <end position="43"/>
    </location>
</feature>
<keyword evidence="4" id="KW-1185">Reference proteome</keyword>
<keyword evidence="2" id="KW-0812">Transmembrane</keyword>
<protein>
    <recommendedName>
        <fullName evidence="5">Protein kinase</fullName>
    </recommendedName>
</protein>
<feature type="compositionally biased region" description="Polar residues" evidence="1">
    <location>
        <begin position="92"/>
        <end position="111"/>
    </location>
</feature>
<evidence type="ECO:0000256" key="1">
    <source>
        <dbReference type="SAM" id="MobiDB-lite"/>
    </source>
</evidence>
<keyword evidence="2" id="KW-0472">Membrane</keyword>
<keyword evidence="2" id="KW-1133">Transmembrane helix</keyword>
<feature type="region of interest" description="Disordered" evidence="1">
    <location>
        <begin position="49"/>
        <end position="128"/>
    </location>
</feature>
<evidence type="ECO:0000256" key="2">
    <source>
        <dbReference type="SAM" id="Phobius"/>
    </source>
</evidence>
<gene>
    <name evidence="3" type="ORF">ABW18_13795</name>
</gene>
<dbReference type="Proteomes" id="UP000037247">
    <property type="component" value="Unassembled WGS sequence"/>
</dbReference>
<dbReference type="EMBL" id="LDTZ01000018">
    <property type="protein sequence ID" value="KNA90624.1"/>
    <property type="molecule type" value="Genomic_DNA"/>
</dbReference>
<reference evidence="3 4" key="1">
    <citation type="submission" date="2015-05" db="EMBL/GenBank/DDBJ databases">
        <title>Draft genome sequence of the bacterium Gordonia jacobaea a new member of the Gordonia genus.</title>
        <authorList>
            <person name="Jimenez-Galisteo G."/>
            <person name="Dominguez A."/>
            <person name="Munoz E."/>
            <person name="Vinas M."/>
        </authorList>
    </citation>
    <scope>NUCLEOTIDE SEQUENCE [LARGE SCALE GENOMIC DNA]</scope>
    <source>
        <strain evidence="4">mv1</strain>
    </source>
</reference>